<keyword evidence="4" id="KW-1185">Reference proteome</keyword>
<evidence type="ECO:0000259" key="2">
    <source>
        <dbReference type="Pfam" id="PF12657"/>
    </source>
</evidence>
<organism evidence="3 4">
    <name type="scientific">Apiospora kogelbergensis</name>
    <dbReference type="NCBI Taxonomy" id="1337665"/>
    <lineage>
        <taxon>Eukaryota</taxon>
        <taxon>Fungi</taxon>
        <taxon>Dikarya</taxon>
        <taxon>Ascomycota</taxon>
        <taxon>Pezizomycotina</taxon>
        <taxon>Sordariomycetes</taxon>
        <taxon>Xylariomycetidae</taxon>
        <taxon>Amphisphaeriales</taxon>
        <taxon>Apiosporaceae</taxon>
        <taxon>Apiospora</taxon>
    </lineage>
</organism>
<feature type="domain" description="Transcription factor IIIC 90kDa subunit N-terminal" evidence="2">
    <location>
        <begin position="29"/>
        <end position="577"/>
    </location>
</feature>
<gene>
    <name evidence="3" type="ORF">PG999_008993</name>
</gene>
<proteinExistence type="predicted"/>
<feature type="compositionally biased region" description="Acidic residues" evidence="1">
    <location>
        <begin position="497"/>
        <end position="524"/>
    </location>
</feature>
<name>A0AAW0QJB7_9PEZI</name>
<evidence type="ECO:0000313" key="3">
    <source>
        <dbReference type="EMBL" id="KAK8105634.1"/>
    </source>
</evidence>
<reference evidence="3 4" key="1">
    <citation type="submission" date="2023-01" db="EMBL/GenBank/DDBJ databases">
        <title>Analysis of 21 Apiospora genomes using comparative genomics revels a genus with tremendous synthesis potential of carbohydrate active enzymes and secondary metabolites.</title>
        <authorList>
            <person name="Sorensen T."/>
        </authorList>
    </citation>
    <scope>NUCLEOTIDE SEQUENCE [LARGE SCALE GENOMIC DNA]</scope>
    <source>
        <strain evidence="3 4">CBS 117206</strain>
    </source>
</reference>
<protein>
    <recommendedName>
        <fullName evidence="2">Transcription factor IIIC 90kDa subunit N-terminal domain-containing protein</fullName>
    </recommendedName>
</protein>
<evidence type="ECO:0000256" key="1">
    <source>
        <dbReference type="SAM" id="MobiDB-lite"/>
    </source>
</evidence>
<feature type="region of interest" description="Disordered" evidence="1">
    <location>
        <begin position="482"/>
        <end position="531"/>
    </location>
</feature>
<evidence type="ECO:0000313" key="4">
    <source>
        <dbReference type="Proteomes" id="UP001392437"/>
    </source>
</evidence>
<comment type="caution">
    <text evidence="3">The sequence shown here is derived from an EMBL/GenBank/DDBJ whole genome shotgun (WGS) entry which is preliminary data.</text>
</comment>
<accession>A0AAW0QJB7</accession>
<dbReference type="AlphaFoldDB" id="A0AAW0QJB7"/>
<dbReference type="EMBL" id="JAQQWP010000008">
    <property type="protein sequence ID" value="KAK8105634.1"/>
    <property type="molecule type" value="Genomic_DNA"/>
</dbReference>
<sequence>MSAQDRSHILPLESFSLNAVPLTTHNIAWSPDAELAITSDDCVYLYFPEFPSTGTTAAAAFGSDFESQRQYHEVTFRFPVVEIRRPELNRHLFTAAEQEFPDFPATFGAGISLVANNGTSLNHAVAVAWSPSGLGLMRRSVLAVLTGTGALTIFCEGVSDGLGTIKMKGRNVRTVSSWVVPWSVGDNLLIPRAKSHESDYSKERITSFAWANETKDPGSLLAYVNDEDEVVVLTVQSKHDPAAPSGSAGEWRVEEVARFMANGPHPKGDPTHPDYSPQGSSFALRWSPWLRKGPHKTCFLSYITAHYVGFREVTIRAWKHMETPKINVQSFDTNGICIHLAPDAFLQWEDMVWTVEGGRVCRGIIATPARVQPFQVTFDDAAPPEVTTPHSAEVCGTNYASNEEAEQASNPITGMVIHPPNLSESTPTPHFSLVRLSATVLNHDWYQTNLPIASDSNDPSSKPKWVTEMTQFMEEKQPIALAYRPVNPDGKLPKGDNDEDAAGDEEEYDDDSDDEDEDEDEDGSDWGSVEDFSKTEYLGELDRLAEMEKVSMTRLRTWGMTSSPGGGTHAVFVTLNSTIKPERHTFGGMRCRVLFGPNIAPRDDNILAMKSDLSTEGRMWEWMYGGGPPVPGASDLLSVNHTARTSAREKFKEFAAAQTCVFCEGVLILEGQTSRCNNGHSFGKHPYFLSRTGMHRYEIVPAARTDITDKLFFSFPDRELRFYRHPYYNSWQHPHMQRMWAEMPEAPASKSIGTRQRPTRSHRERSLGRAVWWLQWEVYELSERTSSIQCQMRPISSLW</sequence>
<dbReference type="Proteomes" id="UP001392437">
    <property type="component" value="Unassembled WGS sequence"/>
</dbReference>
<dbReference type="Pfam" id="PF12657">
    <property type="entry name" value="TFIIIC_delta"/>
    <property type="match status" value="1"/>
</dbReference>
<dbReference type="InterPro" id="IPR024761">
    <property type="entry name" value="TFIIIC_delta_N"/>
</dbReference>